<reference evidence="1 2" key="3">
    <citation type="journal article" date="2022" name="Microbiol. Spectr.">
        <title>Folding features and dynamics of 3D genome architecture in plant fungal pathogens.</title>
        <authorList>
            <person name="Xia C."/>
        </authorList>
    </citation>
    <scope>NUCLEOTIDE SEQUENCE [LARGE SCALE GENOMIC DNA]</scope>
    <source>
        <strain evidence="1 2">93-210</strain>
    </source>
</reference>
<proteinExistence type="predicted"/>
<accession>A0ACC0ESJ2</accession>
<name>A0ACC0ESJ2_9BASI</name>
<gene>
    <name evidence="1" type="ORF">MJO28_002849</name>
</gene>
<keyword evidence="2" id="KW-1185">Reference proteome</keyword>
<evidence type="ECO:0000313" key="2">
    <source>
        <dbReference type="Proteomes" id="UP001060170"/>
    </source>
</evidence>
<reference evidence="2" key="2">
    <citation type="journal article" date="2018" name="Mol. Plant Microbe Interact.">
        <title>Genome sequence resources for the wheat stripe rust pathogen (Puccinia striiformis f. sp. tritici) and the barley stripe rust pathogen (Puccinia striiformis f. sp. hordei).</title>
        <authorList>
            <person name="Xia C."/>
            <person name="Wang M."/>
            <person name="Yin C."/>
            <person name="Cornejo O.E."/>
            <person name="Hulbert S.H."/>
            <person name="Chen X."/>
        </authorList>
    </citation>
    <scope>NUCLEOTIDE SEQUENCE [LARGE SCALE GENOMIC DNA]</scope>
    <source>
        <strain evidence="2">93-210</strain>
    </source>
</reference>
<dbReference type="Proteomes" id="UP001060170">
    <property type="component" value="Chromosome 3"/>
</dbReference>
<sequence>MNNSIIIQLGDKAKTSMRDIHKGLNSLKRLTCKQQLSYMTSRIVVGWDEQRVDGANKFILGIMKRPARLLSIGQTKRSQAIFLSHSVKTQRNSVPNDIIPVQRGIVLWILENNGNKSYLNRGKRVLLLQIGLIYHLGREGEKSNADRIQFPVVAVFAVIANDVDYSCFPAVLKI</sequence>
<reference evidence="2" key="1">
    <citation type="journal article" date="2018" name="BMC Genomics">
        <title>Genomic insights into host adaptation between the wheat stripe rust pathogen (Puccinia striiformis f. sp. tritici) and the barley stripe rust pathogen (Puccinia striiformis f. sp. hordei).</title>
        <authorList>
            <person name="Xia C."/>
            <person name="Wang M."/>
            <person name="Yin C."/>
            <person name="Cornejo O.E."/>
            <person name="Hulbert S.H."/>
            <person name="Chen X."/>
        </authorList>
    </citation>
    <scope>NUCLEOTIDE SEQUENCE [LARGE SCALE GENOMIC DNA]</scope>
    <source>
        <strain evidence="2">93-210</strain>
    </source>
</reference>
<protein>
    <submittedName>
        <fullName evidence="1">Uncharacterized protein</fullName>
    </submittedName>
</protein>
<comment type="caution">
    <text evidence="1">The sequence shown here is derived from an EMBL/GenBank/DDBJ whole genome shotgun (WGS) entry which is preliminary data.</text>
</comment>
<evidence type="ECO:0000313" key="1">
    <source>
        <dbReference type="EMBL" id="KAI7959058.1"/>
    </source>
</evidence>
<organism evidence="1 2">
    <name type="scientific">Puccinia striiformis f. sp. tritici</name>
    <dbReference type="NCBI Taxonomy" id="168172"/>
    <lineage>
        <taxon>Eukaryota</taxon>
        <taxon>Fungi</taxon>
        <taxon>Dikarya</taxon>
        <taxon>Basidiomycota</taxon>
        <taxon>Pucciniomycotina</taxon>
        <taxon>Pucciniomycetes</taxon>
        <taxon>Pucciniales</taxon>
        <taxon>Pucciniaceae</taxon>
        <taxon>Puccinia</taxon>
    </lineage>
</organism>
<dbReference type="EMBL" id="CM045867">
    <property type="protein sequence ID" value="KAI7959058.1"/>
    <property type="molecule type" value="Genomic_DNA"/>
</dbReference>